<keyword evidence="3" id="KW-0805">Transcription regulation</keyword>
<dbReference type="PANTHER" id="PTHR12228:SF0">
    <property type="entry name" value="TATA-BOX BINDING PROTEIN ASSOCIATED FACTOR 7"/>
    <property type="match status" value="1"/>
</dbReference>
<dbReference type="EMBL" id="GEFM01005561">
    <property type="protein sequence ID" value="JAP70235.1"/>
    <property type="molecule type" value="mRNA"/>
</dbReference>
<protein>
    <submittedName>
        <fullName evidence="9">Putative transcription initiation factor tfii-d subunit</fullName>
    </submittedName>
</protein>
<dbReference type="GO" id="GO:0016251">
    <property type="term" value="F:RNA polymerase II general transcription initiation factor activity"/>
    <property type="evidence" value="ECO:0007669"/>
    <property type="project" value="TreeGrafter"/>
</dbReference>
<evidence type="ECO:0000256" key="6">
    <source>
        <dbReference type="SAM" id="Coils"/>
    </source>
</evidence>
<keyword evidence="9" id="KW-0396">Initiation factor</keyword>
<dbReference type="InterPro" id="IPR006751">
    <property type="entry name" value="TAFII55_prot_cons_reg"/>
</dbReference>
<proteinExistence type="evidence at transcript level"/>
<dbReference type="SMART" id="SM01370">
    <property type="entry name" value="TAFII55_N"/>
    <property type="match status" value="1"/>
</dbReference>
<name>A0A131XVJ7_IXORI</name>
<keyword evidence="9" id="KW-0648">Protein biosynthesis</keyword>
<evidence type="ECO:0000259" key="8">
    <source>
        <dbReference type="SMART" id="SM01370"/>
    </source>
</evidence>
<evidence type="ECO:0000256" key="4">
    <source>
        <dbReference type="ARBA" id="ARBA00023163"/>
    </source>
</evidence>
<comment type="subcellular location">
    <subcellularLocation>
        <location evidence="1">Nucleus</location>
    </subcellularLocation>
</comment>
<feature type="compositionally biased region" description="Acidic residues" evidence="7">
    <location>
        <begin position="254"/>
        <end position="269"/>
    </location>
</feature>
<dbReference type="InterPro" id="IPR037817">
    <property type="entry name" value="TAF7"/>
</dbReference>
<keyword evidence="6" id="KW-0175">Coiled coil</keyword>
<feature type="compositionally biased region" description="Acidic residues" evidence="7">
    <location>
        <begin position="121"/>
        <end position="132"/>
    </location>
</feature>
<evidence type="ECO:0000256" key="3">
    <source>
        <dbReference type="ARBA" id="ARBA00023015"/>
    </source>
</evidence>
<organism evidence="9">
    <name type="scientific">Ixodes ricinus</name>
    <name type="common">Common tick</name>
    <name type="synonym">Acarus ricinus</name>
    <dbReference type="NCBI Taxonomy" id="34613"/>
    <lineage>
        <taxon>Eukaryota</taxon>
        <taxon>Metazoa</taxon>
        <taxon>Ecdysozoa</taxon>
        <taxon>Arthropoda</taxon>
        <taxon>Chelicerata</taxon>
        <taxon>Arachnida</taxon>
        <taxon>Acari</taxon>
        <taxon>Parasitiformes</taxon>
        <taxon>Ixodida</taxon>
        <taxon>Ixodoidea</taxon>
        <taxon>Ixodidae</taxon>
        <taxon>Ixodinae</taxon>
        <taxon>Ixodes</taxon>
    </lineage>
</organism>
<comment type="similarity">
    <text evidence="2">Belongs to the TAF7 family.</text>
</comment>
<reference evidence="9" key="1">
    <citation type="submission" date="2016-02" db="EMBL/GenBank/DDBJ databases">
        <title>RNAseq analyses of the midgut from blood- or serum-fed Ixodes ricinus ticks.</title>
        <authorList>
            <person name="Perner J."/>
            <person name="Provaznik J."/>
            <person name="Schrenkova J."/>
            <person name="Urbanova V."/>
            <person name="Ribeiro J.M."/>
            <person name="Kopacek P."/>
        </authorList>
    </citation>
    <scope>NUCLEOTIDE SEQUENCE</scope>
    <source>
        <tissue evidence="9">Gut</tissue>
    </source>
</reference>
<dbReference type="GO" id="GO:0003743">
    <property type="term" value="F:translation initiation factor activity"/>
    <property type="evidence" value="ECO:0007669"/>
    <property type="project" value="UniProtKB-KW"/>
</dbReference>
<feature type="region of interest" description="Disordered" evidence="7">
    <location>
        <begin position="340"/>
        <end position="371"/>
    </location>
</feature>
<dbReference type="AlphaFoldDB" id="A0A131XVJ7"/>
<feature type="coiled-coil region" evidence="6">
    <location>
        <begin position="372"/>
        <end position="429"/>
    </location>
</feature>
<feature type="compositionally biased region" description="Low complexity" evidence="7">
    <location>
        <begin position="304"/>
        <end position="313"/>
    </location>
</feature>
<evidence type="ECO:0000256" key="1">
    <source>
        <dbReference type="ARBA" id="ARBA00004123"/>
    </source>
</evidence>
<dbReference type="CDD" id="cd08047">
    <property type="entry name" value="TAF7"/>
    <property type="match status" value="1"/>
</dbReference>
<evidence type="ECO:0000256" key="2">
    <source>
        <dbReference type="ARBA" id="ARBA00009368"/>
    </source>
</evidence>
<keyword evidence="4" id="KW-0804">Transcription</keyword>
<feature type="domain" description="TAFII55 protein conserved region" evidence="8">
    <location>
        <begin position="34"/>
        <end position="195"/>
    </location>
</feature>
<feature type="compositionally biased region" description="Acidic residues" evidence="7">
    <location>
        <begin position="360"/>
        <end position="370"/>
    </location>
</feature>
<feature type="compositionally biased region" description="Polar residues" evidence="7">
    <location>
        <begin position="222"/>
        <end position="239"/>
    </location>
</feature>
<dbReference type="Pfam" id="PF04658">
    <property type="entry name" value="TAFII55_N"/>
    <property type="match status" value="1"/>
</dbReference>
<dbReference type="GO" id="GO:0005669">
    <property type="term" value="C:transcription factor TFIID complex"/>
    <property type="evidence" value="ECO:0007669"/>
    <property type="project" value="InterPro"/>
</dbReference>
<dbReference type="GO" id="GO:0051123">
    <property type="term" value="P:RNA polymerase II preinitiation complex assembly"/>
    <property type="evidence" value="ECO:0007669"/>
    <property type="project" value="TreeGrafter"/>
</dbReference>
<keyword evidence="5" id="KW-0539">Nucleus</keyword>
<evidence type="ECO:0000313" key="9">
    <source>
        <dbReference type="EMBL" id="JAP70235.1"/>
    </source>
</evidence>
<feature type="region of interest" description="Disordered" evidence="7">
    <location>
        <begin position="205"/>
        <end position="324"/>
    </location>
</feature>
<evidence type="ECO:0000256" key="5">
    <source>
        <dbReference type="ARBA" id="ARBA00023242"/>
    </source>
</evidence>
<evidence type="ECO:0000256" key="7">
    <source>
        <dbReference type="SAM" id="MobiDB-lite"/>
    </source>
</evidence>
<dbReference type="PANTHER" id="PTHR12228">
    <property type="entry name" value="TRANSCRIPTION INITIATION FACTOR TFIID 55 KD SUBUNIT-RELATED"/>
    <property type="match status" value="1"/>
</dbReference>
<feature type="compositionally biased region" description="Basic and acidic residues" evidence="7">
    <location>
        <begin position="133"/>
        <end position="147"/>
    </location>
</feature>
<feature type="region of interest" description="Disordered" evidence="7">
    <location>
        <begin position="119"/>
        <end position="158"/>
    </location>
</feature>
<sequence>MSGLKFNIPRKEMDKASVPNGDLKKTKEEAPAELESQFILRLPAPVAASLRAAVRSGVMNLKDRLTIQLESDNRHGTLRFDRWALAARVLDLPSIIESHKTLDKKTFYKAADVAQMMVCREEDEMPPTDDEESPRKKDRKDSKDRKYQSPHGITPSLKNVRKRRFRKVLKKKYVDFPEIEKEVKRLFRMDNEAIGIRYEVVNVDDEKNDGKGGQGEPHVSGSFGSPSVSALLNSNSQSMDVGEHDLFGEALSSSDEDDVNIVDSAGEEDLSSRSKRPMSSKHDVSAAATPDMVTAFQRGMLGPSGSAKMAASSVGGGSSSGSSAAATAAATSSLVEEYIDDPDFNGSKAIGEVFSKKGETEDDDADEPEQDNTALLDRLTELEREIAQLQERRQTQELEIASLENQALKQRFQNIINALKLEESEKQREYDEIVSLLHQ</sequence>
<accession>A0A131XVJ7</accession>